<gene>
    <name evidence="3" type="primary">pilV</name>
    <name evidence="3" type="ordered locus">ETA_pET490260</name>
</gene>
<feature type="domain" description="Bacterial shufflon protein N-terminal" evidence="2">
    <location>
        <begin position="42"/>
        <end position="337"/>
    </location>
</feature>
<dbReference type="KEGG" id="eta:ETA_pET490260"/>
<name>B2VAY1_ERWT9</name>
<geneLocation type="plasmid" evidence="3 4">
    <name>pET49</name>
</geneLocation>
<feature type="transmembrane region" description="Helical" evidence="1">
    <location>
        <begin position="16"/>
        <end position="37"/>
    </location>
</feature>
<keyword evidence="1" id="KW-0472">Membrane</keyword>
<dbReference type="HOGENOM" id="CLU_044705_1_0_6"/>
<evidence type="ECO:0000313" key="3">
    <source>
        <dbReference type="EMBL" id="CAO94868.1"/>
    </source>
</evidence>
<evidence type="ECO:0000259" key="2">
    <source>
        <dbReference type="Pfam" id="PF04917"/>
    </source>
</evidence>
<keyword evidence="3" id="KW-0614">Plasmid</keyword>
<evidence type="ECO:0000256" key="1">
    <source>
        <dbReference type="SAM" id="Phobius"/>
    </source>
</evidence>
<organism evidence="3 4">
    <name type="scientific">Erwinia tasmaniensis (strain DSM 17950 / CFBP 7177 / CIP 109463 / NCPPB 4357 / Et1/99)</name>
    <dbReference type="NCBI Taxonomy" id="465817"/>
    <lineage>
        <taxon>Bacteria</taxon>
        <taxon>Pseudomonadati</taxon>
        <taxon>Pseudomonadota</taxon>
        <taxon>Gammaproteobacteria</taxon>
        <taxon>Enterobacterales</taxon>
        <taxon>Erwiniaceae</taxon>
        <taxon>Erwinia</taxon>
    </lineage>
</organism>
<keyword evidence="4" id="KW-1185">Reference proteome</keyword>
<accession>B2VAY1</accession>
<dbReference type="Proteomes" id="UP000001726">
    <property type="component" value="Plasmid pET49"/>
</dbReference>
<sequence>MNKMKRGIAQITDATVAYGIAIVIVVTLFIPLIVWAAEEYQLNVAAGQANTVQKAVNRYIADQQATIAAGSSPTRGFTLTVPMLVNAGYLPYGFSSTNAYTATYHTLIFQPAVNKFHTMTFLIDGAQLTLSLARKFANHIGAAGGYIENGVAKGAIGSWQENLSAFGGYNPGEGSVVIAGFYSNGALVNDYLYRHSVAGHPELNTMGTTLNMGSNDISSAKTIGTQTLNASADVNTARLTATQSIQSNDTINANGNITSRSSISASGNVTASGSMSASGSVTAGNDVTANGTLRAGQDAVIGGIMKLQQVNTAGTYCDTWGGVSRDSSGAVLSCQAGIWDWVPFSRDENGGIAFPNGLKIAWGTGAAVTLSQTNSLASGYGLYEGWVGVTPQFYINGKQISFSRVLNVQITPDDIGGEGASEMAWLGTIYPGSFSVGTSSRIQGATQRFHWSAIGY</sequence>
<reference evidence="3 4" key="1">
    <citation type="journal article" date="2008" name="Environ. Microbiol.">
        <title>The genome of Erwinia tasmaniensis strain Et1/99, a non-pathogenic bacterium in the genus Erwinia.</title>
        <authorList>
            <person name="Kube M."/>
            <person name="Migdoll A.M."/>
            <person name="Mueller I."/>
            <person name="Kuhl H."/>
            <person name="Beck A."/>
            <person name="Reinhardt R."/>
            <person name="Geider K."/>
        </authorList>
    </citation>
    <scope>NUCLEOTIDE SEQUENCE [LARGE SCALE GENOMIC DNA]</scope>
    <source>
        <strain evidence="4">DSM 17950 / CFBP 7177 / CIP 109463 / NCPPB 4357 / Et1/99</strain>
        <plasmid evidence="4">pET49</plasmid>
    </source>
</reference>
<dbReference type="EMBL" id="CU468131">
    <property type="protein sequence ID" value="CAO94868.1"/>
    <property type="molecule type" value="Genomic_DNA"/>
</dbReference>
<dbReference type="Pfam" id="PF04917">
    <property type="entry name" value="Shufflon_N"/>
    <property type="match status" value="1"/>
</dbReference>
<protein>
    <submittedName>
        <fullName evidence="3">Type IV pilus biosynthesis protein</fullName>
    </submittedName>
</protein>
<dbReference type="InterPro" id="IPR007001">
    <property type="entry name" value="Shufflon_N"/>
</dbReference>
<keyword evidence="1" id="KW-1133">Transmembrane helix</keyword>
<keyword evidence="1" id="KW-0812">Transmembrane</keyword>
<dbReference type="AlphaFoldDB" id="B2VAY1"/>
<evidence type="ECO:0000313" key="4">
    <source>
        <dbReference type="Proteomes" id="UP000001726"/>
    </source>
</evidence>
<proteinExistence type="predicted"/>